<organism evidence="2 3">
    <name type="scientific">Clostridium novyi A str. 4552</name>
    <dbReference type="NCBI Taxonomy" id="1444289"/>
    <lineage>
        <taxon>Bacteria</taxon>
        <taxon>Bacillati</taxon>
        <taxon>Bacillota</taxon>
        <taxon>Clostridia</taxon>
        <taxon>Eubacteriales</taxon>
        <taxon>Clostridiaceae</taxon>
        <taxon>Clostridium</taxon>
    </lineage>
</organism>
<feature type="transmembrane region" description="Helical" evidence="1">
    <location>
        <begin position="712"/>
        <end position="730"/>
    </location>
</feature>
<feature type="transmembrane region" description="Helical" evidence="1">
    <location>
        <begin position="348"/>
        <end position="372"/>
    </location>
</feature>
<sequence>MVKWKSNKRVSFIGNVRYLGSVLIVMQGILLALFAIFMLNRSYNNQWNKYLKTDYALNIYIQNVPEDYKHNIKEVLYNDELKRNLFIARKDVALNDKAIFSGYTFGVYGDVEKNQVSLDFYGRNIINKDMLKKLLLSEEDKSTLGIDKGSVYSLGEIPSFRFGEKTVFKKLDRLIEESGTINGHYIVLGLKDSDKNAFIQRLALACNVPSDNLMKQNKGSTVDDSFQKDIMLVFIFAQVILNVVYFMIITIKNINKSGKLALLGWSRTAYCAETLGIFIRCAISNIPIQIVIGILLSGWGKITGLFVGYFVLFACINFILVALEVGISAIIQLSISPLNAIKGRIPKNILYIFGILAYMGVSAGIMFCGIYVDAPVKTISENARLSEMWSCVSEFQILKNISVGNDQSSISGNSKQLDQSLYDWYKGMCEDDGVYIIKTTYYDNKILNVWKEKRVYKDIPESPFWYFAYSPNYIKYMNLNVNSKILNEAKLGTRVYLIPKSYSDYEKAKLKRWFTESSTKGIQEGDIDTVFNKKRNVKFVEYTPKDSLFTWNTKSIYENTCSNPVIYICTPENMIYFESESIKANAFDGYIKFRNRTVAEKYLDKKILKKYKLDDNNIEFANIGKYIDGMQKNLIATIAWFGVVFLILMVILLGILIALATVFRIANQEKINVKKFLGYGFGNLYNIPIIMLSSVIFIELSIMLIVGSKFGFLLMIILAIIHILIFSRYMTKCEIKNILMAFKGE</sequence>
<dbReference type="OrthoDB" id="5096243at2"/>
<evidence type="ECO:0000313" key="3">
    <source>
        <dbReference type="Proteomes" id="UP000030012"/>
    </source>
</evidence>
<evidence type="ECO:0008006" key="4">
    <source>
        <dbReference type="Google" id="ProtNLM"/>
    </source>
</evidence>
<evidence type="ECO:0000313" key="2">
    <source>
        <dbReference type="EMBL" id="KGM97296.1"/>
    </source>
</evidence>
<evidence type="ECO:0000256" key="1">
    <source>
        <dbReference type="SAM" id="Phobius"/>
    </source>
</evidence>
<feature type="transmembrane region" description="Helical" evidence="1">
    <location>
        <begin position="21"/>
        <end position="39"/>
    </location>
</feature>
<feature type="transmembrane region" description="Helical" evidence="1">
    <location>
        <begin position="684"/>
        <end position="706"/>
    </location>
</feature>
<comment type="caution">
    <text evidence="2">The sequence shown here is derived from an EMBL/GenBank/DDBJ whole genome shotgun (WGS) entry which is preliminary data.</text>
</comment>
<feature type="transmembrane region" description="Helical" evidence="1">
    <location>
        <begin position="277"/>
        <end position="300"/>
    </location>
</feature>
<proteinExistence type="predicted"/>
<feature type="transmembrane region" description="Helical" evidence="1">
    <location>
        <begin position="638"/>
        <end position="663"/>
    </location>
</feature>
<keyword evidence="1" id="KW-0812">Transmembrane</keyword>
<gene>
    <name evidence="2" type="ORF">Z968_04100</name>
</gene>
<reference evidence="2 3" key="1">
    <citation type="submission" date="2014-01" db="EMBL/GenBank/DDBJ databases">
        <title>Plasmidome dynamics in the species complex Clostridium novyi sensu lato converts strains of independent lineages into distinctly different pathogens.</title>
        <authorList>
            <person name="Skarin H."/>
            <person name="Segerman B."/>
        </authorList>
    </citation>
    <scope>NUCLEOTIDE SEQUENCE [LARGE SCALE GENOMIC DNA]</scope>
    <source>
        <strain evidence="2 3">4552</strain>
    </source>
</reference>
<dbReference type="EMBL" id="JENJ01000012">
    <property type="protein sequence ID" value="KGM97296.1"/>
    <property type="molecule type" value="Genomic_DNA"/>
</dbReference>
<accession>A0A0A0IAI0</accession>
<feature type="transmembrane region" description="Helical" evidence="1">
    <location>
        <begin position="306"/>
        <end position="327"/>
    </location>
</feature>
<keyword evidence="1" id="KW-0472">Membrane</keyword>
<protein>
    <recommendedName>
        <fullName evidence="4">ABC transporter permease</fullName>
    </recommendedName>
</protein>
<dbReference type="RefSeq" id="WP_039253660.1">
    <property type="nucleotide sequence ID" value="NZ_JENJ01000012.1"/>
</dbReference>
<feature type="transmembrane region" description="Helical" evidence="1">
    <location>
        <begin position="230"/>
        <end position="251"/>
    </location>
</feature>
<dbReference type="Proteomes" id="UP000030012">
    <property type="component" value="Unassembled WGS sequence"/>
</dbReference>
<dbReference type="AlphaFoldDB" id="A0A0A0IAI0"/>
<name>A0A0A0IAI0_CLONO</name>
<keyword evidence="1" id="KW-1133">Transmembrane helix</keyword>